<dbReference type="Proteomes" id="UP001239111">
    <property type="component" value="Chromosome 2"/>
</dbReference>
<comment type="caution">
    <text evidence="1">The sequence shown here is derived from an EMBL/GenBank/DDBJ whole genome shotgun (WGS) entry which is preliminary data.</text>
</comment>
<gene>
    <name evidence="1" type="ORF">QAD02_014283</name>
</gene>
<proteinExistence type="predicted"/>
<protein>
    <submittedName>
        <fullName evidence="1">Uncharacterized protein</fullName>
    </submittedName>
</protein>
<reference evidence="1" key="1">
    <citation type="submission" date="2023-04" db="EMBL/GenBank/DDBJ databases">
        <title>A chromosome-level genome assembly of the parasitoid wasp Eretmocerus hayati.</title>
        <authorList>
            <person name="Zhong Y."/>
            <person name="Liu S."/>
            <person name="Liu Y."/>
        </authorList>
    </citation>
    <scope>NUCLEOTIDE SEQUENCE</scope>
    <source>
        <strain evidence="1">ZJU_SS_LIU_2023</strain>
    </source>
</reference>
<accession>A0ACC2P650</accession>
<name>A0ACC2P650_9HYME</name>
<evidence type="ECO:0000313" key="1">
    <source>
        <dbReference type="EMBL" id="KAJ8678496.1"/>
    </source>
</evidence>
<dbReference type="EMBL" id="CM056742">
    <property type="protein sequence ID" value="KAJ8678496.1"/>
    <property type="molecule type" value="Genomic_DNA"/>
</dbReference>
<organism evidence="1 2">
    <name type="scientific">Eretmocerus hayati</name>
    <dbReference type="NCBI Taxonomy" id="131215"/>
    <lineage>
        <taxon>Eukaryota</taxon>
        <taxon>Metazoa</taxon>
        <taxon>Ecdysozoa</taxon>
        <taxon>Arthropoda</taxon>
        <taxon>Hexapoda</taxon>
        <taxon>Insecta</taxon>
        <taxon>Pterygota</taxon>
        <taxon>Neoptera</taxon>
        <taxon>Endopterygota</taxon>
        <taxon>Hymenoptera</taxon>
        <taxon>Apocrita</taxon>
        <taxon>Proctotrupomorpha</taxon>
        <taxon>Chalcidoidea</taxon>
        <taxon>Aphelinidae</taxon>
        <taxon>Aphelininae</taxon>
        <taxon>Eretmocerus</taxon>
    </lineage>
</organism>
<evidence type="ECO:0000313" key="2">
    <source>
        <dbReference type="Proteomes" id="UP001239111"/>
    </source>
</evidence>
<keyword evidence="2" id="KW-1185">Reference proteome</keyword>
<sequence length="205" mass="23175">MGDANHTFRIHSIEARDEIPMSNGSDNQRYIDSESTLNPGLDKHGMIANKTIGEAVSCDEGVPETQLNTPTNGSSANTYETLGVLTATSSTQQDEDTSYQGRTRSSKRKHQSASPFNSRERIVRHRYPDLDKLKMQAENNCPDLENPFWENIETFSCKRSVFYRNRTGIICHLSYFKEVHEPMGFKIDSKHVMIKSSKTPKCPLA</sequence>